<dbReference type="InterPro" id="IPR050194">
    <property type="entry name" value="Glycosyltransferase_grp1"/>
</dbReference>
<dbReference type="Pfam" id="PF00534">
    <property type="entry name" value="Glycos_transf_1"/>
    <property type="match status" value="1"/>
</dbReference>
<dbReference type="RefSeq" id="WP_081144578.1">
    <property type="nucleotide sequence ID" value="NZ_LVYD01000001.1"/>
</dbReference>
<dbReference type="PANTHER" id="PTHR45947">
    <property type="entry name" value="SULFOQUINOVOSYL TRANSFERASE SQD2"/>
    <property type="match status" value="1"/>
</dbReference>
<keyword evidence="3" id="KW-1185">Reference proteome</keyword>
<dbReference type="SUPFAM" id="SSF53756">
    <property type="entry name" value="UDP-Glycosyltransferase/glycogen phosphorylase"/>
    <property type="match status" value="1"/>
</dbReference>
<dbReference type="PANTHER" id="PTHR45947:SF3">
    <property type="entry name" value="SULFOQUINOVOSYL TRANSFERASE SQD2"/>
    <property type="match status" value="1"/>
</dbReference>
<protein>
    <recommendedName>
        <fullName evidence="1">Glycosyl transferase family 1 domain-containing protein</fullName>
    </recommendedName>
</protein>
<dbReference type="Proteomes" id="UP000192796">
    <property type="component" value="Unassembled WGS sequence"/>
</dbReference>
<organism evidence="2 3">
    <name type="scientific">Niastella vici</name>
    <dbReference type="NCBI Taxonomy" id="1703345"/>
    <lineage>
        <taxon>Bacteria</taxon>
        <taxon>Pseudomonadati</taxon>
        <taxon>Bacteroidota</taxon>
        <taxon>Chitinophagia</taxon>
        <taxon>Chitinophagales</taxon>
        <taxon>Chitinophagaceae</taxon>
        <taxon>Niastella</taxon>
    </lineage>
</organism>
<dbReference type="InterPro" id="IPR001296">
    <property type="entry name" value="Glyco_trans_1"/>
</dbReference>
<dbReference type="GO" id="GO:0016757">
    <property type="term" value="F:glycosyltransferase activity"/>
    <property type="evidence" value="ECO:0007669"/>
    <property type="project" value="InterPro"/>
</dbReference>
<sequence>MNKTILVFADWFEPGYKAGGPIRSCVHFVHQMKGEYNIYLITTDRDLNETSPYPNINVDQWIDYDKGVKVFYCSPQQLSWCHIRAQLKKINPDFIYLNSMYSRYFTIYPVLMQRLGLINSKIVLAPRGMLKESAVQFKSSKKKLFLTIFRQIRLHRKIHFHATDKTEENDVLKYFGSKVRLSLASNFPGIIKDYPGSIVKKENELSVIFIGRLHPVKNLDFLLRALQPVKGHVLLTIVGNAEDEEYTRHCKTITDEYPENIKVQFTGEIPNYNLPAIIAQHHIFALPTKGENFGHAIFESLSAGKPVVISDQTPWRNLGSIQAGWDISLQQPEKFSEVLQRFASFNQAEYNTWSYNAWQFAKGFVQKDDLKKIYNDLFS</sequence>
<feature type="domain" description="Glycosyl transferase family 1" evidence="1">
    <location>
        <begin position="196"/>
        <end position="314"/>
    </location>
</feature>
<evidence type="ECO:0000313" key="3">
    <source>
        <dbReference type="Proteomes" id="UP000192796"/>
    </source>
</evidence>
<accession>A0A1V9G8A3</accession>
<dbReference type="EMBL" id="LVYD01000001">
    <property type="protein sequence ID" value="OQP66879.1"/>
    <property type="molecule type" value="Genomic_DNA"/>
</dbReference>
<dbReference type="AlphaFoldDB" id="A0A1V9G8A3"/>
<gene>
    <name evidence="2" type="ORF">A3860_00480</name>
</gene>
<evidence type="ECO:0000259" key="1">
    <source>
        <dbReference type="Pfam" id="PF00534"/>
    </source>
</evidence>
<dbReference type="OrthoDB" id="9790710at2"/>
<proteinExistence type="predicted"/>
<name>A0A1V9G8A3_9BACT</name>
<reference evidence="2 3" key="1">
    <citation type="submission" date="2016-03" db="EMBL/GenBank/DDBJ databases">
        <title>Niastella vici sp. nov., isolated from farmland soil.</title>
        <authorList>
            <person name="Chen L."/>
            <person name="Wang D."/>
            <person name="Yang S."/>
            <person name="Wang G."/>
        </authorList>
    </citation>
    <scope>NUCLEOTIDE SEQUENCE [LARGE SCALE GENOMIC DNA]</scope>
    <source>
        <strain evidence="2 3">DJ57</strain>
    </source>
</reference>
<dbReference type="Gene3D" id="3.40.50.2000">
    <property type="entry name" value="Glycogen Phosphorylase B"/>
    <property type="match status" value="2"/>
</dbReference>
<dbReference type="STRING" id="1703345.A3860_00480"/>
<evidence type="ECO:0000313" key="2">
    <source>
        <dbReference type="EMBL" id="OQP66879.1"/>
    </source>
</evidence>
<comment type="caution">
    <text evidence="2">The sequence shown here is derived from an EMBL/GenBank/DDBJ whole genome shotgun (WGS) entry which is preliminary data.</text>
</comment>